<reference evidence="4" key="1">
    <citation type="submission" date="2017-05" db="UniProtKB">
        <authorList>
            <consortium name="EnsemblMetazoa"/>
        </authorList>
    </citation>
    <scope>IDENTIFICATION</scope>
</reference>
<proteinExistence type="predicted"/>
<dbReference type="Pfam" id="PF00531">
    <property type="entry name" value="Death"/>
    <property type="match status" value="1"/>
</dbReference>
<feature type="domain" description="Death" evidence="3">
    <location>
        <begin position="222"/>
        <end position="293"/>
    </location>
</feature>
<name>A0A1X7V243_AMPQE</name>
<organism evidence="4">
    <name type="scientific">Amphimedon queenslandica</name>
    <name type="common">Sponge</name>
    <dbReference type="NCBI Taxonomy" id="400682"/>
    <lineage>
        <taxon>Eukaryota</taxon>
        <taxon>Metazoa</taxon>
        <taxon>Porifera</taxon>
        <taxon>Demospongiae</taxon>
        <taxon>Heteroscleromorpha</taxon>
        <taxon>Haplosclerida</taxon>
        <taxon>Niphatidae</taxon>
        <taxon>Amphimedon</taxon>
    </lineage>
</organism>
<feature type="transmembrane region" description="Helical" evidence="2">
    <location>
        <begin position="145"/>
        <end position="164"/>
    </location>
</feature>
<evidence type="ECO:0000313" key="4">
    <source>
        <dbReference type="EnsemblMetazoa" id="Aqu2.1.34325_001"/>
    </source>
</evidence>
<dbReference type="InParanoid" id="A0A1X7V243"/>
<evidence type="ECO:0000256" key="2">
    <source>
        <dbReference type="SAM" id="Phobius"/>
    </source>
</evidence>
<dbReference type="PROSITE" id="PS50017">
    <property type="entry name" value="DEATH_DOMAIN"/>
    <property type="match status" value="1"/>
</dbReference>
<dbReference type="EnsemblMetazoa" id="Aqu2.1.34325_001">
    <property type="protein sequence ID" value="Aqu2.1.34325_001"/>
    <property type="gene ID" value="Aqu2.1.34325"/>
</dbReference>
<dbReference type="InterPro" id="IPR000488">
    <property type="entry name" value="Death_dom"/>
</dbReference>
<accession>A0A1X7V243</accession>
<feature type="region of interest" description="Disordered" evidence="1">
    <location>
        <begin position="170"/>
        <end position="204"/>
    </location>
</feature>
<keyword evidence="2" id="KW-0472">Membrane</keyword>
<evidence type="ECO:0000256" key="1">
    <source>
        <dbReference type="SAM" id="MobiDB-lite"/>
    </source>
</evidence>
<keyword evidence="2" id="KW-0812">Transmembrane</keyword>
<dbReference type="SUPFAM" id="SSF47986">
    <property type="entry name" value="DEATH domain"/>
    <property type="match status" value="1"/>
</dbReference>
<dbReference type="AlphaFoldDB" id="A0A1X7V243"/>
<dbReference type="Gene3D" id="1.10.533.10">
    <property type="entry name" value="Death Domain, Fas"/>
    <property type="match status" value="1"/>
</dbReference>
<keyword evidence="2" id="KW-1133">Transmembrane helix</keyword>
<feature type="compositionally biased region" description="Polar residues" evidence="1">
    <location>
        <begin position="170"/>
        <end position="183"/>
    </location>
</feature>
<evidence type="ECO:0000259" key="3">
    <source>
        <dbReference type="PROSITE" id="PS50017"/>
    </source>
</evidence>
<dbReference type="InterPro" id="IPR011029">
    <property type="entry name" value="DEATH-like_dom_sf"/>
</dbReference>
<protein>
    <recommendedName>
        <fullName evidence="3">Death domain-containing protein</fullName>
    </recommendedName>
</protein>
<sequence>MAEGGESAIDVFGKVLTKLSKILGREPPFTIVTAELNAKGLIADGQLSAVKRQGLTNDQRGNEVAEKLKEKIGDSDNPNECVLKICDVFESDTVDYPTLKGYGAKMRKSISIKKPTPKKFSGDDEPDGPQGGYMYILDKAKQHKWTILTFLILIMAVAFGVYQLSLSTTDGTPATSKEPTTLPSIPPQPTATQTNPNEQSLSRGDTNEVLKVLNEAMFGPVEWRSLGLSLGLYIQTLDVIGRTNGDSNDYLEQTVKKWLQKKDKVTGTTWDDLIRAVKSTGENAAAEKIRDIVKKH</sequence>
<dbReference type="GO" id="GO:0007165">
    <property type="term" value="P:signal transduction"/>
    <property type="evidence" value="ECO:0007669"/>
    <property type="project" value="InterPro"/>
</dbReference>